<keyword evidence="1" id="KW-0732">Signal</keyword>
<dbReference type="Gene3D" id="2.60.40.2630">
    <property type="match status" value="1"/>
</dbReference>
<dbReference type="PROSITE" id="PS51257">
    <property type="entry name" value="PROKAR_LIPOPROTEIN"/>
    <property type="match status" value="1"/>
</dbReference>
<reference evidence="2 3" key="1">
    <citation type="journal article" date="2016" name="PLoS ONE">
        <title>Genomic Diversity of Enterotoxigenic Strains of Bacteroides fragilis.</title>
        <authorList>
            <person name="Pierce J.V."/>
            <person name="Bernstein H.D."/>
        </authorList>
    </citation>
    <scope>NUCLEOTIDE SEQUENCE [LARGE SCALE GENOMIC DNA]</scope>
    <source>
        <strain evidence="2 3">20793-3</strain>
    </source>
</reference>
<organism evidence="2 3">
    <name type="scientific">Bacteroides fragilis</name>
    <dbReference type="NCBI Taxonomy" id="817"/>
    <lineage>
        <taxon>Bacteria</taxon>
        <taxon>Pseudomonadati</taxon>
        <taxon>Bacteroidota</taxon>
        <taxon>Bacteroidia</taxon>
        <taxon>Bacteroidales</taxon>
        <taxon>Bacteroidaceae</taxon>
        <taxon>Bacteroides</taxon>
    </lineage>
</organism>
<dbReference type="InterPro" id="IPR042278">
    <property type="entry name" value="Mfa-like_1_N"/>
</dbReference>
<dbReference type="Gene3D" id="2.60.40.2620">
    <property type="entry name" value="Fimbrillin-like"/>
    <property type="match status" value="1"/>
</dbReference>
<name>A0A853PW19_BACFG</name>
<proteinExistence type="predicted"/>
<dbReference type="AlphaFoldDB" id="A0A853PW19"/>
<dbReference type="Pfam" id="PF13149">
    <property type="entry name" value="Mfa_like_1"/>
    <property type="match status" value="1"/>
</dbReference>
<evidence type="ECO:0008006" key="4">
    <source>
        <dbReference type="Google" id="ProtNLM"/>
    </source>
</evidence>
<evidence type="ECO:0000313" key="3">
    <source>
        <dbReference type="Proteomes" id="UP000093197"/>
    </source>
</evidence>
<gene>
    <name evidence="2" type="ORF">AC094_24380</name>
</gene>
<dbReference type="Proteomes" id="UP000093197">
    <property type="component" value="Unassembled WGS sequence"/>
</dbReference>
<evidence type="ECO:0000313" key="2">
    <source>
        <dbReference type="EMBL" id="OCR31666.1"/>
    </source>
</evidence>
<comment type="caution">
    <text evidence="2">The sequence shown here is derived from an EMBL/GenBank/DDBJ whole genome shotgun (WGS) entry which is preliminary data.</text>
</comment>
<dbReference type="CDD" id="cd13121">
    <property type="entry name" value="BF2867_like_C"/>
    <property type="match status" value="1"/>
</dbReference>
<accession>A0A853PW19</accession>
<dbReference type="CDD" id="cd13120">
    <property type="entry name" value="BF2867_like_N"/>
    <property type="match status" value="1"/>
</dbReference>
<evidence type="ECO:0000256" key="1">
    <source>
        <dbReference type="SAM" id="SignalP"/>
    </source>
</evidence>
<dbReference type="InterPro" id="IPR025049">
    <property type="entry name" value="Mfa-like_1"/>
</dbReference>
<feature type="chain" id="PRO_5032284760" description="Fimbrillin family protein" evidence="1">
    <location>
        <begin position="34"/>
        <end position="342"/>
    </location>
</feature>
<dbReference type="EMBL" id="LIDT01000024">
    <property type="protein sequence ID" value="OCR31666.1"/>
    <property type="molecule type" value="Genomic_DNA"/>
</dbReference>
<protein>
    <recommendedName>
        <fullName evidence="4">Fimbrillin family protein</fullName>
    </recommendedName>
</protein>
<sequence>MNLQKYNRMKKPANRLYMALALGAGICLTASCASDDGFAADEGALELQRIEVEGEESVTRAEATAITEVDVYATTTASATSPHAAYGDNPLMKFSLKEGVWTPDKQTIMNNTSGDALLYAYYPPAAIQASGDGEHTTAVNLPSSLTDFLATGQADYLYGVGTDTGKAPVTATLSSRTVSFKMKHALAKVSFRIVKSASATEALKLIQVDVLSGTNRLRTGIGTMNLKSGLLNSLSDISTLTLAQASGVELKLKENQKGPNVTCLVAPMAKEETVLSFRLKVCVDGEAAAKAHAFETQSVTAQWEAGKHYVYLITVDKMGGKLSSVQIEDWKNDANQNTSIGI</sequence>
<feature type="signal peptide" evidence="1">
    <location>
        <begin position="1"/>
        <end position="33"/>
    </location>
</feature>